<organism evidence="1 2">
    <name type="scientific">Burkholderia territorii</name>
    <dbReference type="NCBI Taxonomy" id="1503055"/>
    <lineage>
        <taxon>Bacteria</taxon>
        <taxon>Pseudomonadati</taxon>
        <taxon>Pseudomonadota</taxon>
        <taxon>Betaproteobacteria</taxon>
        <taxon>Burkholderiales</taxon>
        <taxon>Burkholderiaceae</taxon>
        <taxon>Burkholderia</taxon>
        <taxon>Burkholderia cepacia complex</taxon>
    </lineage>
</organism>
<comment type="caution">
    <text evidence="1">The sequence shown here is derived from an EMBL/GenBank/DDBJ whole genome shotgun (WGS) entry which is preliminary data.</text>
</comment>
<reference evidence="1 2" key="1">
    <citation type="submission" date="2015-11" db="EMBL/GenBank/DDBJ databases">
        <title>Expanding the genomic diversity of Burkholderia species for the development of highly accurate diagnostics.</title>
        <authorList>
            <person name="Sahl J."/>
            <person name="Keim P."/>
            <person name="Wagner D."/>
        </authorList>
    </citation>
    <scope>NUCLEOTIDE SEQUENCE [LARGE SCALE GENOMIC DNA]</scope>
    <source>
        <strain evidence="1 2">MSMB1301WGS</strain>
    </source>
</reference>
<dbReference type="InterPro" id="IPR025421">
    <property type="entry name" value="DUF4148"/>
</dbReference>
<accession>A0A105VUR5</accession>
<evidence type="ECO:0000313" key="2">
    <source>
        <dbReference type="Proteomes" id="UP000062317"/>
    </source>
</evidence>
<name>A0A105VUR5_9BURK</name>
<keyword evidence="2" id="KW-1185">Reference proteome</keyword>
<evidence type="ECO:0008006" key="3">
    <source>
        <dbReference type="Google" id="ProtNLM"/>
    </source>
</evidence>
<gene>
    <name evidence="1" type="ORF">WT27_02150</name>
</gene>
<dbReference type="Proteomes" id="UP000062317">
    <property type="component" value="Unassembled WGS sequence"/>
</dbReference>
<sequence>MVALSPIAIPSAHAKDLTRDEVKAELAELRALGYRSSTEDPHYPKHLQEIMAKLHEKHMKERTEAGAIPVQSPIDDRTVAAPEANRTADQDKCVGPISFCNPHFGS</sequence>
<dbReference type="Pfam" id="PF13663">
    <property type="entry name" value="DUF4148"/>
    <property type="match status" value="1"/>
</dbReference>
<dbReference type="AlphaFoldDB" id="A0A105VUR5"/>
<dbReference type="EMBL" id="LPEQ01000034">
    <property type="protein sequence ID" value="KVV54302.1"/>
    <property type="molecule type" value="Genomic_DNA"/>
</dbReference>
<protein>
    <recommendedName>
        <fullName evidence="3">DUF4148 domain-containing protein</fullName>
    </recommendedName>
</protein>
<proteinExistence type="predicted"/>
<evidence type="ECO:0000313" key="1">
    <source>
        <dbReference type="EMBL" id="KVV54302.1"/>
    </source>
</evidence>